<dbReference type="InterPro" id="IPR024079">
    <property type="entry name" value="MetalloPept_cat_dom_sf"/>
</dbReference>
<reference evidence="4 5" key="1">
    <citation type="submission" date="2015-04" db="EMBL/GenBank/DDBJ databases">
        <title>Whole genome shotgun sequence of Sphingomonas changbaiensis NBRC 104936.</title>
        <authorList>
            <person name="Katano-Makiyama Y."/>
            <person name="Hosoyama A."/>
            <person name="Hashimoto M."/>
            <person name="Noguchi M."/>
            <person name="Tsuchikane K."/>
            <person name="Ohji S."/>
            <person name="Yamazoe A."/>
            <person name="Ichikawa N."/>
            <person name="Kimura A."/>
            <person name="Fujita N."/>
        </authorList>
    </citation>
    <scope>NUCLEOTIDE SEQUENCE [LARGE SCALE GENOMIC DNA]</scope>
    <source>
        <strain evidence="4 5">NBRC 104936</strain>
    </source>
</reference>
<dbReference type="Pfam" id="PF16313">
    <property type="entry name" value="DUF4953"/>
    <property type="match status" value="1"/>
</dbReference>
<organism evidence="4 5">
    <name type="scientific">Sphingomonas changbaiensis NBRC 104936</name>
    <dbReference type="NCBI Taxonomy" id="1219043"/>
    <lineage>
        <taxon>Bacteria</taxon>
        <taxon>Pseudomonadati</taxon>
        <taxon>Pseudomonadota</taxon>
        <taxon>Alphaproteobacteria</taxon>
        <taxon>Sphingomonadales</taxon>
        <taxon>Sphingomonadaceae</taxon>
        <taxon>Sphingomonas</taxon>
    </lineage>
</organism>
<accession>A0A0E9MP06</accession>
<proteinExistence type="predicted"/>
<dbReference type="STRING" id="1219043.SCH01S_28_01040"/>
<dbReference type="Proteomes" id="UP000033202">
    <property type="component" value="Unassembled WGS sequence"/>
</dbReference>
<dbReference type="InterPro" id="IPR034032">
    <property type="entry name" value="Zn_MMP-like_bac"/>
</dbReference>
<dbReference type="OrthoDB" id="9776599at2"/>
<comment type="caution">
    <text evidence="4">The sequence shown here is derived from an EMBL/GenBank/DDBJ whole genome shotgun (WGS) entry which is preliminary data.</text>
</comment>
<dbReference type="GO" id="GO:0008237">
    <property type="term" value="F:metallopeptidase activity"/>
    <property type="evidence" value="ECO:0007669"/>
    <property type="project" value="InterPro"/>
</dbReference>
<evidence type="ECO:0008006" key="6">
    <source>
        <dbReference type="Google" id="ProtNLM"/>
    </source>
</evidence>
<dbReference type="AlphaFoldDB" id="A0A0E9MP06"/>
<evidence type="ECO:0000313" key="4">
    <source>
        <dbReference type="EMBL" id="GAO39243.1"/>
    </source>
</evidence>
<dbReference type="InterPro" id="IPR032534">
    <property type="entry name" value="EcxA_zinc-bd"/>
</dbReference>
<evidence type="ECO:0000259" key="3">
    <source>
        <dbReference type="Pfam" id="PF17148"/>
    </source>
</evidence>
<dbReference type="SUPFAM" id="SSF55486">
    <property type="entry name" value="Metalloproteases ('zincins'), catalytic domain"/>
    <property type="match status" value="1"/>
</dbReference>
<feature type="domain" description="DUF5117" evidence="3">
    <location>
        <begin position="90"/>
        <end position="278"/>
    </location>
</feature>
<protein>
    <recommendedName>
        <fullName evidence="6">Peptidase</fullName>
    </recommendedName>
</protein>
<dbReference type="EMBL" id="BBWU01000028">
    <property type="protein sequence ID" value="GAO39243.1"/>
    <property type="molecule type" value="Genomic_DNA"/>
</dbReference>
<dbReference type="Gene3D" id="3.40.390.10">
    <property type="entry name" value="Collagenase (Catalytic Domain)"/>
    <property type="match status" value="1"/>
</dbReference>
<dbReference type="RefSeq" id="WP_046348061.1">
    <property type="nucleotide sequence ID" value="NZ_BBWU01000028.1"/>
</dbReference>
<gene>
    <name evidence="4" type="ORF">SCH01S_28_01040</name>
</gene>
<dbReference type="PANTHER" id="PTHR38478:SF1">
    <property type="entry name" value="ZINC DEPENDENT METALLOPROTEASE DOMAIN LIPOPROTEIN"/>
    <property type="match status" value="1"/>
</dbReference>
<evidence type="ECO:0000256" key="1">
    <source>
        <dbReference type="SAM" id="SignalP"/>
    </source>
</evidence>
<feature type="signal peptide" evidence="1">
    <location>
        <begin position="1"/>
        <end position="21"/>
    </location>
</feature>
<feature type="chain" id="PRO_5002429247" description="Peptidase" evidence="1">
    <location>
        <begin position="22"/>
        <end position="805"/>
    </location>
</feature>
<evidence type="ECO:0000259" key="2">
    <source>
        <dbReference type="Pfam" id="PF16313"/>
    </source>
</evidence>
<dbReference type="InterPro" id="IPR033413">
    <property type="entry name" value="DUF5117"/>
</dbReference>
<keyword evidence="1" id="KW-0732">Signal</keyword>
<name>A0A0E9MP06_9SPHN</name>
<dbReference type="PANTHER" id="PTHR38478">
    <property type="entry name" value="PEPTIDASE M1A AND M12B"/>
    <property type="match status" value="1"/>
</dbReference>
<dbReference type="CDD" id="cd04276">
    <property type="entry name" value="ZnMc_MMP_like_2"/>
    <property type="match status" value="1"/>
</dbReference>
<feature type="domain" description="EcxA zinc-binding" evidence="2">
    <location>
        <begin position="409"/>
        <end position="708"/>
    </location>
</feature>
<dbReference type="Pfam" id="PF17148">
    <property type="entry name" value="DUF5117"/>
    <property type="match status" value="1"/>
</dbReference>
<keyword evidence="5" id="KW-1185">Reference proteome</keyword>
<sequence>MTGRIAALLLATTIFAAPALASDPPAKVLEGTTAQTGLIPLHVDRKAGRIIATLPAPDADGVSGRYIYTASLETGLGSPALGLDYALNSGSRLLVFRRVGKKVLAEIENPRFRAVGASPQEQAGVRRSFATSTIWMGDVAAEQPDGSFLVDLSSFLARDDLGIARALKEQGGADYKLVPELSVADPNATRDFPRNVELEARLTFATAKPGPEVDNIAPATGNVSFIIRHSLIALPEPGYVPRRFDPRAGSFGTQVVDFNAPLGSPLVYELANRFRLEKTDPNAARSPVKKPIVFYIDSAAPEPIRTALVEGVSWWRDAFDAAGFVDAFKVAVLPADADPLDIRYNVVNWVNRATRGWSYGQPITDPRTGEIIKGQVLLGSLRVRQDMMIFQALVGAGLTGTGDPNDPITAALGRIRQLGAHEVGHAIGLAHNFAASIAGRYSVMDYPGPRVKLTDGKIDLTDAYGAGVGRWDKFAVDWLYGARTDADAQPIMAAGLAEGLRYVPDQDARAADAAQPLGSLWDDGADPVVELRRVMEVRQAAVARFGPAALKPGDPQSQLRRAFVPIWLLHRYQVEATAKMLGGVDFTYAVTGDGHGESRPVSAEDQRRALDALLDTLSPAVLTVPPQLLPNLSTGWSGESDRQTDIEVMPTAGGPVFDPLAATETGAAMTLIDLLAPTRLNRLEIQNQADPAVPSAHEVIDKLIDRSFAFPRDEAGAAVQRRIATTVVLALARTQRDGALSPTIALALSERLNRLGTGLAKTGGTGVQADWSRGLGRLLLDRDALTAALADQHRLPKVPPGMPIG</sequence>
<evidence type="ECO:0000313" key="5">
    <source>
        <dbReference type="Proteomes" id="UP000033202"/>
    </source>
</evidence>